<sequence length="111" mass="12570">MRMINQNDLEYLQDIMERGNITADQANVEMVRMARVRVINGSMPASVRKALNTAVKNGELMHKSKSGKKPEVYYHPNFEHLANEERNRIEKNTIDALLKICGSEVADNAPS</sequence>
<protein>
    <submittedName>
        <fullName evidence="1">Uncharacterized protein</fullName>
    </submittedName>
</protein>
<dbReference type="EMBL" id="MT144397">
    <property type="protein sequence ID" value="QJA53143.1"/>
    <property type="molecule type" value="Genomic_DNA"/>
</dbReference>
<organism evidence="1">
    <name type="scientific">viral metagenome</name>
    <dbReference type="NCBI Taxonomy" id="1070528"/>
    <lineage>
        <taxon>unclassified sequences</taxon>
        <taxon>metagenomes</taxon>
        <taxon>organismal metagenomes</taxon>
    </lineage>
</organism>
<gene>
    <name evidence="1" type="ORF">TM448A03250_0005</name>
    <name evidence="2" type="ORF">TM448B00871_0035</name>
</gene>
<dbReference type="EMBL" id="MT144667">
    <property type="protein sequence ID" value="QJH96946.1"/>
    <property type="molecule type" value="Genomic_DNA"/>
</dbReference>
<accession>A0A6H1ZYX6</accession>
<evidence type="ECO:0000313" key="2">
    <source>
        <dbReference type="EMBL" id="QJH96946.1"/>
    </source>
</evidence>
<evidence type="ECO:0000313" key="1">
    <source>
        <dbReference type="EMBL" id="QJA53143.1"/>
    </source>
</evidence>
<name>A0A6H1ZYX6_9ZZZZ</name>
<dbReference type="AlphaFoldDB" id="A0A6H1ZYX6"/>
<proteinExistence type="predicted"/>
<reference evidence="1" key="1">
    <citation type="submission" date="2020-03" db="EMBL/GenBank/DDBJ databases">
        <title>The deep terrestrial virosphere.</title>
        <authorList>
            <person name="Holmfeldt K."/>
            <person name="Nilsson E."/>
            <person name="Simone D."/>
            <person name="Lopez-Fernandez M."/>
            <person name="Wu X."/>
            <person name="de Brujin I."/>
            <person name="Lundin D."/>
            <person name="Andersson A."/>
            <person name="Bertilsson S."/>
            <person name="Dopson M."/>
        </authorList>
    </citation>
    <scope>NUCLEOTIDE SEQUENCE</scope>
    <source>
        <strain evidence="1">TM448A03250</strain>
        <strain evidence="2">TM448B00871</strain>
    </source>
</reference>